<keyword evidence="1" id="KW-0805">Transcription regulation</keyword>
<evidence type="ECO:0000256" key="1">
    <source>
        <dbReference type="RuleBase" id="RU364150"/>
    </source>
</evidence>
<comment type="subcellular location">
    <subcellularLocation>
        <location evidence="1">Nucleus</location>
    </subcellularLocation>
</comment>
<dbReference type="EMBL" id="SNRW01000339">
    <property type="protein sequence ID" value="KAA6401750.1"/>
    <property type="molecule type" value="Genomic_DNA"/>
</dbReference>
<evidence type="ECO:0000313" key="2">
    <source>
        <dbReference type="EMBL" id="KAA6401750.1"/>
    </source>
</evidence>
<dbReference type="Pfam" id="PF09637">
    <property type="entry name" value="Med18"/>
    <property type="match status" value="1"/>
</dbReference>
<dbReference type="GO" id="GO:0006357">
    <property type="term" value="P:regulation of transcription by RNA polymerase II"/>
    <property type="evidence" value="ECO:0007669"/>
    <property type="project" value="InterPro"/>
</dbReference>
<dbReference type="Gene3D" id="2.40.320.10">
    <property type="entry name" value="Hypothetical Protein Pfu-838710-001"/>
    <property type="match status" value="1"/>
</dbReference>
<proteinExistence type="inferred from homology"/>
<reference evidence="2 3" key="1">
    <citation type="submission" date="2019-03" db="EMBL/GenBank/DDBJ databases">
        <title>Single cell metagenomics reveals metabolic interactions within the superorganism composed of flagellate Streblomastix strix and complex community of Bacteroidetes bacteria on its surface.</title>
        <authorList>
            <person name="Treitli S.C."/>
            <person name="Kolisko M."/>
            <person name="Husnik F."/>
            <person name="Keeling P."/>
            <person name="Hampl V."/>
        </authorList>
    </citation>
    <scope>NUCLEOTIDE SEQUENCE [LARGE SCALE GENOMIC DNA]</scope>
    <source>
        <strain evidence="2">ST1C</strain>
    </source>
</reference>
<keyword evidence="1" id="KW-0804">Transcription</keyword>
<gene>
    <name evidence="1" type="primary">MED18</name>
    <name evidence="2" type="ORF">EZS28_002722</name>
</gene>
<sequence>MTVLSLAEGEISDRDRPKFLNFLILLTGKDPVRVVEHRIYLASPVGFEQSTYIMKIHNNITGLTPQDVQESDGWKLISLGRDNPQETIFTLRSMQVHDIESANPLALLTEIGFSYDFEVVRIGYEFIHPSGIRIQIYSPFRVENQYDLSSMKQPRIAIQSHLSPISSSSQIYPSNQYIEKQNNEEIEVWTVEARRIVKTCDIEKAKASLMNILNAIIPYSKMKKQLKLRKDLYKIPPST</sequence>
<organism evidence="2 3">
    <name type="scientific">Streblomastix strix</name>
    <dbReference type="NCBI Taxonomy" id="222440"/>
    <lineage>
        <taxon>Eukaryota</taxon>
        <taxon>Metamonada</taxon>
        <taxon>Preaxostyla</taxon>
        <taxon>Oxymonadida</taxon>
        <taxon>Streblomastigidae</taxon>
        <taxon>Streblomastix</taxon>
    </lineage>
</organism>
<dbReference type="AlphaFoldDB" id="A0A5J4X3G5"/>
<name>A0A5J4X3G5_9EUKA</name>
<dbReference type="GO" id="GO:0003712">
    <property type="term" value="F:transcription coregulator activity"/>
    <property type="evidence" value="ECO:0007669"/>
    <property type="project" value="InterPro"/>
</dbReference>
<accession>A0A5J4X3G5</accession>
<protein>
    <recommendedName>
        <fullName evidence="1">Mediator of RNA polymerase II transcription subunit 18</fullName>
    </recommendedName>
    <alternativeName>
        <fullName evidence="1">Mediator complex subunit 18</fullName>
    </alternativeName>
</protein>
<keyword evidence="1" id="KW-0010">Activator</keyword>
<dbReference type="OrthoDB" id="5348092at2759"/>
<dbReference type="InterPro" id="IPR019095">
    <property type="entry name" value="Mediator_Med18"/>
</dbReference>
<keyword evidence="1" id="KW-0539">Nucleus</keyword>
<evidence type="ECO:0000313" key="3">
    <source>
        <dbReference type="Proteomes" id="UP000324800"/>
    </source>
</evidence>
<comment type="caution">
    <text evidence="2">The sequence shown here is derived from an EMBL/GenBank/DDBJ whole genome shotgun (WGS) entry which is preliminary data.</text>
</comment>
<dbReference type="GO" id="GO:0016592">
    <property type="term" value="C:mediator complex"/>
    <property type="evidence" value="ECO:0007669"/>
    <property type="project" value="InterPro"/>
</dbReference>
<comment type="similarity">
    <text evidence="1">Belongs to the Mediator complex subunit 18 family.</text>
</comment>
<comment type="subunit">
    <text evidence="1">Component of the Mediator complex.</text>
</comment>
<comment type="function">
    <text evidence="1">Component of the Mediator complex, a coactivator involved in the regulated transcription of nearly all RNA polymerase II-dependent genes. Mediator functions as a bridge to convey information from gene-specific regulatory proteins to the basal RNA polymerase II transcription machinery. Mediator is recruited to promoters by direct interactions with regulatory proteins and serves as a scaffold for the assembly of a functional preinitiation complex with RNA polymerase II and the general transcription factors.</text>
</comment>
<dbReference type="Proteomes" id="UP000324800">
    <property type="component" value="Unassembled WGS sequence"/>
</dbReference>